<evidence type="ECO:0000313" key="2">
    <source>
        <dbReference type="Proteomes" id="UP000286100"/>
    </source>
</evidence>
<keyword evidence="2" id="KW-1185">Reference proteome</keyword>
<evidence type="ECO:0008006" key="3">
    <source>
        <dbReference type="Google" id="ProtNLM"/>
    </source>
</evidence>
<protein>
    <recommendedName>
        <fullName evidence="3">Lipoprotein</fullName>
    </recommendedName>
</protein>
<comment type="caution">
    <text evidence="1">The sequence shown here is derived from an EMBL/GenBank/DDBJ whole genome shotgun (WGS) entry which is preliminary data.</text>
</comment>
<proteinExistence type="predicted"/>
<organism evidence="1 2">
    <name type="scientific">Sphingomonas cavernae</name>
    <dbReference type="NCBI Taxonomy" id="2320861"/>
    <lineage>
        <taxon>Bacteria</taxon>
        <taxon>Pseudomonadati</taxon>
        <taxon>Pseudomonadota</taxon>
        <taxon>Alphaproteobacteria</taxon>
        <taxon>Sphingomonadales</taxon>
        <taxon>Sphingomonadaceae</taxon>
        <taxon>Sphingomonas</taxon>
    </lineage>
</organism>
<evidence type="ECO:0000313" key="1">
    <source>
        <dbReference type="EMBL" id="RJF85511.1"/>
    </source>
</evidence>
<dbReference type="PROSITE" id="PS51257">
    <property type="entry name" value="PROKAR_LIPOPROTEIN"/>
    <property type="match status" value="1"/>
</dbReference>
<name>A0A418W647_9SPHN</name>
<dbReference type="Proteomes" id="UP000286100">
    <property type="component" value="Unassembled WGS sequence"/>
</dbReference>
<dbReference type="EMBL" id="QYUM01000004">
    <property type="protein sequence ID" value="RJF85511.1"/>
    <property type="molecule type" value="Genomic_DNA"/>
</dbReference>
<reference evidence="1 2" key="1">
    <citation type="submission" date="2018-09" db="EMBL/GenBank/DDBJ databases">
        <authorList>
            <person name="Zhu H."/>
        </authorList>
    </citation>
    <scope>NUCLEOTIDE SEQUENCE [LARGE SCALE GENOMIC DNA]</scope>
    <source>
        <strain evidence="1 2">K2R01-6</strain>
    </source>
</reference>
<gene>
    <name evidence="1" type="ORF">D3876_16395</name>
</gene>
<sequence length="128" mass="12979">MLRARHTGPRRAPGYLGACLLLTACGGQGAGEDAGAADAGRIECAAAGESAFRSDCTVERSKDDAGALILTVSHPDGAFRRLRVVDDGRGVVAADGAEEAQVSVIAGGGIEVSLAGERYRLPATIKGQ</sequence>
<accession>A0A418W647</accession>
<dbReference type="OrthoDB" id="5402191at2"/>
<dbReference type="AlphaFoldDB" id="A0A418W647"/>